<dbReference type="Proteomes" id="UP000053105">
    <property type="component" value="Unassembled WGS sequence"/>
</dbReference>
<keyword evidence="2" id="KW-1185">Reference proteome</keyword>
<name>A0A0M9A903_9HYME</name>
<dbReference type="OrthoDB" id="7989680at2759"/>
<gene>
    <name evidence="1" type="ORF">WN51_08685</name>
</gene>
<sequence length="145" mass="17454">MEKIRLFKRKCLRACINMYKTPESNFTKTISNHRLYKEARITRIDLFIQKIIRKHWANISNIHSNSLILHSIYPNPQYYERIKETGYTPPKSFIHLDSTSHIQNSEKYPIIYHYNRKTYNKTIPYNSNLSSNDPKIRLYKLLCTN</sequence>
<reference evidence="1 2" key="1">
    <citation type="submission" date="2015-07" db="EMBL/GenBank/DDBJ databases">
        <title>The genome of Melipona quadrifasciata.</title>
        <authorList>
            <person name="Pan H."/>
            <person name="Kapheim K."/>
        </authorList>
    </citation>
    <scope>NUCLEOTIDE SEQUENCE [LARGE SCALE GENOMIC DNA]</scope>
    <source>
        <strain evidence="1">0111107301</strain>
        <tissue evidence="1">Whole body</tissue>
    </source>
</reference>
<accession>A0A0M9A903</accession>
<organism evidence="1 2">
    <name type="scientific">Melipona quadrifasciata</name>
    <dbReference type="NCBI Taxonomy" id="166423"/>
    <lineage>
        <taxon>Eukaryota</taxon>
        <taxon>Metazoa</taxon>
        <taxon>Ecdysozoa</taxon>
        <taxon>Arthropoda</taxon>
        <taxon>Hexapoda</taxon>
        <taxon>Insecta</taxon>
        <taxon>Pterygota</taxon>
        <taxon>Neoptera</taxon>
        <taxon>Endopterygota</taxon>
        <taxon>Hymenoptera</taxon>
        <taxon>Apocrita</taxon>
        <taxon>Aculeata</taxon>
        <taxon>Apoidea</taxon>
        <taxon>Anthophila</taxon>
        <taxon>Apidae</taxon>
        <taxon>Melipona</taxon>
    </lineage>
</organism>
<proteinExistence type="predicted"/>
<dbReference type="AlphaFoldDB" id="A0A0M9A903"/>
<evidence type="ECO:0000313" key="1">
    <source>
        <dbReference type="EMBL" id="KOX78926.1"/>
    </source>
</evidence>
<evidence type="ECO:0000313" key="2">
    <source>
        <dbReference type="Proteomes" id="UP000053105"/>
    </source>
</evidence>
<dbReference type="EMBL" id="KQ435719">
    <property type="protein sequence ID" value="KOX78926.1"/>
    <property type="molecule type" value="Genomic_DNA"/>
</dbReference>
<protein>
    <submittedName>
        <fullName evidence="1">Uncharacterized protein</fullName>
    </submittedName>
</protein>